<evidence type="ECO:0000259" key="5">
    <source>
        <dbReference type="Pfam" id="PF26060"/>
    </source>
</evidence>
<dbReference type="InterPro" id="IPR058899">
    <property type="entry name" value="TGFBR3/Endoglin-like_N"/>
</dbReference>
<dbReference type="Ensembl" id="ENSFHET00000011483.1">
    <property type="protein sequence ID" value="ENSFHEP00000002882.1"/>
    <property type="gene ID" value="ENSFHEG00000003704.1"/>
</dbReference>
<name>A0A3Q2NUC7_FUNHE</name>
<feature type="chain" id="PRO_5018749228" evidence="4">
    <location>
        <begin position="23"/>
        <end position="600"/>
    </location>
</feature>
<evidence type="ECO:0000256" key="3">
    <source>
        <dbReference type="SAM" id="Phobius"/>
    </source>
</evidence>
<dbReference type="STRING" id="8078.ENSFHEP00000002882"/>
<feature type="region of interest" description="Disordered" evidence="2">
    <location>
        <begin position="575"/>
        <end position="600"/>
    </location>
</feature>
<keyword evidence="3" id="KW-0472">Membrane</keyword>
<organism evidence="6 7">
    <name type="scientific">Fundulus heteroclitus</name>
    <name type="common">Killifish</name>
    <name type="synonym">Mummichog</name>
    <dbReference type="NCBI Taxonomy" id="8078"/>
    <lineage>
        <taxon>Eukaryota</taxon>
        <taxon>Metazoa</taxon>
        <taxon>Chordata</taxon>
        <taxon>Craniata</taxon>
        <taxon>Vertebrata</taxon>
        <taxon>Euteleostomi</taxon>
        <taxon>Actinopterygii</taxon>
        <taxon>Neopterygii</taxon>
        <taxon>Teleostei</taxon>
        <taxon>Neoteleostei</taxon>
        <taxon>Acanthomorphata</taxon>
        <taxon>Ovalentaria</taxon>
        <taxon>Atherinomorphae</taxon>
        <taxon>Cyprinodontiformes</taxon>
        <taxon>Fundulidae</taxon>
        <taxon>Fundulus</taxon>
    </lineage>
</organism>
<evidence type="ECO:0000256" key="1">
    <source>
        <dbReference type="ARBA" id="ARBA00023180"/>
    </source>
</evidence>
<proteinExistence type="predicted"/>
<keyword evidence="3" id="KW-1133">Transmembrane helix</keyword>
<feature type="compositionally biased region" description="Low complexity" evidence="2">
    <location>
        <begin position="575"/>
        <end position="587"/>
    </location>
</feature>
<dbReference type="InterPro" id="IPR042235">
    <property type="entry name" value="ZP-C_dom"/>
</dbReference>
<evidence type="ECO:0000313" key="6">
    <source>
        <dbReference type="Ensembl" id="ENSFHEP00000002882.1"/>
    </source>
</evidence>
<accession>A0A3Q2NUC7</accession>
<evidence type="ECO:0000256" key="2">
    <source>
        <dbReference type="SAM" id="MobiDB-lite"/>
    </source>
</evidence>
<protein>
    <submittedName>
        <fullName evidence="6">Uncharacterized LOC105930667</fullName>
    </submittedName>
</protein>
<keyword evidence="1" id="KW-0325">Glycoprotein</keyword>
<feature type="domain" description="TGFBR3/Endoglin-like N-terminal" evidence="5">
    <location>
        <begin position="35"/>
        <end position="187"/>
    </location>
</feature>
<evidence type="ECO:0000256" key="4">
    <source>
        <dbReference type="SAM" id="SignalP"/>
    </source>
</evidence>
<reference evidence="6" key="2">
    <citation type="submission" date="2025-09" db="UniProtKB">
        <authorList>
            <consortium name="Ensembl"/>
        </authorList>
    </citation>
    <scope>IDENTIFICATION</scope>
</reference>
<feature type="transmembrane region" description="Helical" evidence="3">
    <location>
        <begin position="482"/>
        <end position="508"/>
    </location>
</feature>
<keyword evidence="3" id="KW-0812">Transmembrane</keyword>
<keyword evidence="4" id="KW-0732">Signal</keyword>
<dbReference type="GeneTree" id="ENSGT01010000222537"/>
<dbReference type="Pfam" id="PF26060">
    <property type="entry name" value="TGFBR3_N"/>
    <property type="match status" value="1"/>
</dbReference>
<feature type="transmembrane region" description="Helical" evidence="3">
    <location>
        <begin position="540"/>
        <end position="559"/>
    </location>
</feature>
<dbReference type="Proteomes" id="UP000265000">
    <property type="component" value="Unplaced"/>
</dbReference>
<feature type="signal peptide" evidence="4">
    <location>
        <begin position="1"/>
        <end position="22"/>
    </location>
</feature>
<sequence>MEGHLMRFTILLCITLAASSSSQTCQPQNQEPMYVREMLMGCWTDFVREDKAEVHILNLIWTRVDNKENIRMFHLEMNISKPVILIMTSSEKAYVAHALSKEVKVYVNSSTVTMVGKEDHNNIYPEDLPHQNEELINWAKQKFGGVTSFSTVQDLRQITLTEAQGTNPGSSNCVLDNEDISQKTFLKIEIVSNVIKSCTPNPQSNDEIHVINIPEHSAVRNVSLLVKTQNTSLFMRGPQGTVWTFLRTSTLRFGSNNIIQLSVNQPRFEIPYTSTLKGDKAEDVQKMALEYFRVSYFTSYNEIQHNGPTIFLVIGKQHSLTETSPTAIAGVEKNTIPITTDAPNQMPLMMELYTSPDYRLPLDPQTRVHTNKRIYAEISGNTLGGMVLTLKVISCTVCSKTSCSVKKELPFISETCSVDSCHNNARLSFSLDELQEATSTTWELECSVNLCHIESCVHGGQVKKNLEVMQSCQPEDQPCFDFGLSGVLGIAFGGFLIGVLLIGALWFIKIKTGYPAGLDMGSTAASCPGKKCIYAARFSYSLHVTLLVVMFLSACVLFSSGCACLRAKRQLVSSNPSPSENSSANASIGSTQSTPTSSMV</sequence>
<evidence type="ECO:0000313" key="7">
    <source>
        <dbReference type="Proteomes" id="UP000265000"/>
    </source>
</evidence>
<dbReference type="AlphaFoldDB" id="A0A3Q2NUC7"/>
<feature type="compositionally biased region" description="Polar residues" evidence="2">
    <location>
        <begin position="588"/>
        <end position="600"/>
    </location>
</feature>
<keyword evidence="7" id="KW-1185">Reference proteome</keyword>
<dbReference type="Gene3D" id="2.60.40.4100">
    <property type="entry name" value="Zona pellucida, ZP-C domain"/>
    <property type="match status" value="1"/>
</dbReference>
<reference evidence="6" key="1">
    <citation type="submission" date="2025-08" db="UniProtKB">
        <authorList>
            <consortium name="Ensembl"/>
        </authorList>
    </citation>
    <scope>IDENTIFICATION</scope>
</reference>